<reference evidence="1" key="1">
    <citation type="submission" date="2016-10" db="EMBL/GenBank/DDBJ databases">
        <authorList>
            <person name="de Groot N.N."/>
        </authorList>
    </citation>
    <scope>NUCLEOTIDE SEQUENCE</scope>
</reference>
<proteinExistence type="predicted"/>
<evidence type="ECO:0000313" key="1">
    <source>
        <dbReference type="EMBL" id="SFV58441.1"/>
    </source>
</evidence>
<gene>
    <name evidence="1" type="ORF">MNB_SV-14-176</name>
</gene>
<protein>
    <submittedName>
        <fullName evidence="1">Uncharacterized protein</fullName>
    </submittedName>
</protein>
<sequence>MIWRVRPHHALTVGLFQVDSCLEKRETLVSPSCSEPSNFDLKDTLCFYIEL</sequence>
<dbReference type="EMBL" id="FPHN01000091">
    <property type="protein sequence ID" value="SFV58441.1"/>
    <property type="molecule type" value="Genomic_DNA"/>
</dbReference>
<organism evidence="1">
    <name type="scientific">hydrothermal vent metagenome</name>
    <dbReference type="NCBI Taxonomy" id="652676"/>
    <lineage>
        <taxon>unclassified sequences</taxon>
        <taxon>metagenomes</taxon>
        <taxon>ecological metagenomes</taxon>
    </lineage>
</organism>
<accession>A0A1W1BY99</accession>
<dbReference type="AlphaFoldDB" id="A0A1W1BY99"/>
<name>A0A1W1BY99_9ZZZZ</name>